<proteinExistence type="predicted"/>
<comment type="caution">
    <text evidence="3">The sequence shown here is derived from an EMBL/GenBank/DDBJ whole genome shotgun (WGS) entry which is preliminary data.</text>
</comment>
<dbReference type="GO" id="GO:0030313">
    <property type="term" value="C:cell envelope"/>
    <property type="evidence" value="ECO:0007669"/>
    <property type="project" value="UniProtKB-SubCell"/>
</dbReference>
<dbReference type="EMBL" id="LMWI01000001">
    <property type="protein sequence ID" value="KUJ48876.1"/>
    <property type="molecule type" value="Genomic_DNA"/>
</dbReference>
<gene>
    <name evidence="3" type="ORF">ADL17_07730</name>
</gene>
<keyword evidence="2" id="KW-0175">Coiled coil</keyword>
<dbReference type="Gene3D" id="2.40.420.20">
    <property type="match status" value="1"/>
</dbReference>
<evidence type="ECO:0000256" key="2">
    <source>
        <dbReference type="ARBA" id="ARBA00023054"/>
    </source>
</evidence>
<evidence type="ECO:0000313" key="3">
    <source>
        <dbReference type="EMBL" id="KUJ48876.1"/>
    </source>
</evidence>
<evidence type="ECO:0000313" key="4">
    <source>
        <dbReference type="Proteomes" id="UP000053246"/>
    </source>
</evidence>
<dbReference type="SUPFAM" id="SSF47090">
    <property type="entry name" value="PGBD-like"/>
    <property type="match status" value="1"/>
</dbReference>
<reference evidence="3 4" key="1">
    <citation type="submission" date="2015-10" db="EMBL/GenBank/DDBJ databases">
        <authorList>
            <person name="Ju K.-S."/>
            <person name="Doroghazi J.R."/>
            <person name="Metcalf W.W."/>
        </authorList>
    </citation>
    <scope>NUCLEOTIDE SEQUENCE [LARGE SCALE GENOMIC DNA]</scope>
    <source>
        <strain evidence="3 4">NRRL B-24793</strain>
    </source>
</reference>
<evidence type="ECO:0008006" key="5">
    <source>
        <dbReference type="Google" id="ProtNLM"/>
    </source>
</evidence>
<accession>A0A9X0I8I7</accession>
<dbReference type="InterPro" id="IPR050465">
    <property type="entry name" value="UPF0194_transport"/>
</dbReference>
<dbReference type="InterPro" id="IPR036365">
    <property type="entry name" value="PGBD-like_sf"/>
</dbReference>
<protein>
    <recommendedName>
        <fullName evidence="5">Peptidoglycan-binding domain 1 protein</fullName>
    </recommendedName>
</protein>
<dbReference type="AlphaFoldDB" id="A0A9X0I8I7"/>
<evidence type="ECO:0000256" key="1">
    <source>
        <dbReference type="ARBA" id="ARBA00004196"/>
    </source>
</evidence>
<dbReference type="PANTHER" id="PTHR32347:SF23">
    <property type="entry name" value="BLL5650 PROTEIN"/>
    <property type="match status" value="1"/>
</dbReference>
<organism evidence="3 4">
    <name type="scientific">Micromonospora maris</name>
    <dbReference type="NCBI Taxonomy" id="1003110"/>
    <lineage>
        <taxon>Bacteria</taxon>
        <taxon>Bacillati</taxon>
        <taxon>Actinomycetota</taxon>
        <taxon>Actinomycetes</taxon>
        <taxon>Micromonosporales</taxon>
        <taxon>Micromonosporaceae</taxon>
        <taxon>Micromonospora</taxon>
    </lineage>
</organism>
<dbReference type="Proteomes" id="UP000053246">
    <property type="component" value="Unassembled WGS sequence"/>
</dbReference>
<dbReference type="PANTHER" id="PTHR32347">
    <property type="entry name" value="EFFLUX SYSTEM COMPONENT YKNX-RELATED"/>
    <property type="match status" value="1"/>
</dbReference>
<keyword evidence="4" id="KW-1185">Reference proteome</keyword>
<comment type="subcellular location">
    <subcellularLocation>
        <location evidence="1">Cell envelope</location>
    </subcellularLocation>
</comment>
<name>A0A9X0I8I7_9ACTN</name>
<sequence>MIAVDALVARRRRALRIVVLFLAAVVLVTAGAVLVGPTLRSPDQLAADAAPPSPSLVTAVVERRTLVEPVVLRGRVQPGASVRLLAPPAAMGPSSVVTKVPVRKGDRIREGQVLLERSGEPLFALALRFPLYRDLTTGAQGPDVVEVQRALRRTGYSAPTTGVLDGTTLRQLAKFYRDRGYRLGSAQEDRRSGQSRAVQMPQSAVVVIDRTGRRISKVHARVGQTLVDPKTPIVELDGQAPVIVATAAVDQAALIRPGQQVDVTDELGETRTKARVSEVSEQATSGPDGQTGIEIRLKFAEAPMSGGTNRSVRLDVRTTAAAEVLAVPVSAIYSRPDGSMFITVVDEDDATTDVTVLTGQIAGGWVELREPVPSPVAAGSSVLVGEQTAEG</sequence>
<dbReference type="OMA" id="MQVNGRP"/>